<feature type="domain" description="Xaa-Pro dipeptidyl-peptidase-like" evidence="2">
    <location>
        <begin position="71"/>
        <end position="211"/>
    </location>
</feature>
<comment type="caution">
    <text evidence="3">The sequence shown here is derived from an EMBL/GenBank/DDBJ whole genome shotgun (WGS) entry which is preliminary data.</text>
</comment>
<dbReference type="PANTHER" id="PTHR22946">
    <property type="entry name" value="DIENELACTONE HYDROLASE DOMAIN-CONTAINING PROTEIN-RELATED"/>
    <property type="match status" value="1"/>
</dbReference>
<keyword evidence="1 3" id="KW-0378">Hydrolase</keyword>
<organism evidence="3 4">
    <name type="scientific">Paludibacterium purpuratum</name>
    <dbReference type="NCBI Taxonomy" id="1144873"/>
    <lineage>
        <taxon>Bacteria</taxon>
        <taxon>Pseudomonadati</taxon>
        <taxon>Pseudomonadota</taxon>
        <taxon>Betaproteobacteria</taxon>
        <taxon>Neisseriales</taxon>
        <taxon>Chromobacteriaceae</taxon>
        <taxon>Paludibacterium</taxon>
    </lineage>
</organism>
<proteinExistence type="predicted"/>
<evidence type="ECO:0000313" key="4">
    <source>
        <dbReference type="Proteomes" id="UP000295611"/>
    </source>
</evidence>
<dbReference type="EMBL" id="SNZP01000011">
    <property type="protein sequence ID" value="TDR76419.1"/>
    <property type="molecule type" value="Genomic_DNA"/>
</dbReference>
<dbReference type="Gene3D" id="3.40.50.1820">
    <property type="entry name" value="alpha/beta hydrolase"/>
    <property type="match status" value="1"/>
</dbReference>
<protein>
    <submittedName>
        <fullName evidence="3">Dienelactone hydrolase</fullName>
    </submittedName>
</protein>
<dbReference type="GO" id="GO:0052689">
    <property type="term" value="F:carboxylic ester hydrolase activity"/>
    <property type="evidence" value="ECO:0007669"/>
    <property type="project" value="UniProtKB-ARBA"/>
</dbReference>
<dbReference type="PANTHER" id="PTHR22946:SF9">
    <property type="entry name" value="POLYKETIDE TRANSFERASE AF380"/>
    <property type="match status" value="1"/>
</dbReference>
<evidence type="ECO:0000256" key="1">
    <source>
        <dbReference type="ARBA" id="ARBA00022801"/>
    </source>
</evidence>
<dbReference type="Pfam" id="PF02129">
    <property type="entry name" value="Peptidase_S15"/>
    <property type="match status" value="1"/>
</dbReference>
<dbReference type="InterPro" id="IPR050261">
    <property type="entry name" value="FrsA_esterase"/>
</dbReference>
<reference evidence="3 4" key="1">
    <citation type="submission" date="2019-03" db="EMBL/GenBank/DDBJ databases">
        <title>Genomic Encyclopedia of Type Strains, Phase III (KMG-III): the genomes of soil and plant-associated and newly described type strains.</title>
        <authorList>
            <person name="Whitman W."/>
        </authorList>
    </citation>
    <scope>NUCLEOTIDE SEQUENCE [LARGE SCALE GENOMIC DNA]</scope>
    <source>
        <strain evidence="3 4">CECT 8976</strain>
    </source>
</reference>
<dbReference type="InterPro" id="IPR029058">
    <property type="entry name" value="AB_hydrolase_fold"/>
</dbReference>
<evidence type="ECO:0000313" key="3">
    <source>
        <dbReference type="EMBL" id="TDR76419.1"/>
    </source>
</evidence>
<sequence length="404" mass="43959">MWQGRFSNKKASMLPLSQKASQKSWQNLLLALSLILCGLAPAMAADTMPHRIPMITAGITETVVTIPMQDEGVSLQATVFKPQGAGPFPLVIINHGADGHVAPAQQPRFRYNNGVFYFLARGYLVVQPMMRGYAGSQGVLPDPLCHEQAKVALASAKDIHTVIDYMLTQANVDPAPGVIVAGQSFGGWNTLAYGTLGDTRVKALVNFAGGLNLGHCPRTPWGLVDGAGTFGAQSHTPSLWFYGNNDSRFPPATSQRMYRAYTERGGQAKLVNVGDFMNDSHNYYAAAEGIQLWAPILDDFLASQGLPHDIKNPQYMPTPFPSESQYAALNDTSAIPYVNEFGRKAYQQFLKQPFPRVFAVSKDGTARTAHGGFDPVGFLLNGCKAQGAECELYAVDDRVVWRKN</sequence>
<dbReference type="OrthoDB" id="8564128at2"/>
<evidence type="ECO:0000259" key="2">
    <source>
        <dbReference type="Pfam" id="PF02129"/>
    </source>
</evidence>
<gene>
    <name evidence="3" type="ORF">DFP86_1111</name>
</gene>
<dbReference type="Proteomes" id="UP000295611">
    <property type="component" value="Unassembled WGS sequence"/>
</dbReference>
<name>A0A4R7B0L5_9NEIS</name>
<dbReference type="InterPro" id="IPR000383">
    <property type="entry name" value="Xaa-Pro-like_dom"/>
</dbReference>
<keyword evidence="4" id="KW-1185">Reference proteome</keyword>
<dbReference type="SUPFAM" id="SSF53474">
    <property type="entry name" value="alpha/beta-Hydrolases"/>
    <property type="match status" value="1"/>
</dbReference>
<dbReference type="AlphaFoldDB" id="A0A4R7B0L5"/>
<accession>A0A4R7B0L5</accession>